<sequence>MLPSLAVIINICIYVYCLVAWEVATISYMPQSMLKKHQLLRDNSTSVFEGDNALVLINHWRKNSNACISKHVSKSEGVIYE</sequence>
<evidence type="ECO:0000256" key="1">
    <source>
        <dbReference type="SAM" id="Phobius"/>
    </source>
</evidence>
<evidence type="ECO:0000313" key="2">
    <source>
        <dbReference type="EMBL" id="MBX16578.1"/>
    </source>
</evidence>
<dbReference type="EMBL" id="GGEC01036089">
    <property type="protein sequence ID" value="MBX16573.1"/>
    <property type="molecule type" value="Transcribed_RNA"/>
</dbReference>
<dbReference type="EMBL" id="GGEC01036094">
    <property type="protein sequence ID" value="MBX16578.1"/>
    <property type="molecule type" value="Transcribed_RNA"/>
</dbReference>
<feature type="transmembrane region" description="Helical" evidence="1">
    <location>
        <begin position="6"/>
        <end position="29"/>
    </location>
</feature>
<name>A0A2P2LF27_RHIMU</name>
<keyword evidence="1" id="KW-1133">Transmembrane helix</keyword>
<accession>A0A2P2LF27</accession>
<keyword evidence="1" id="KW-0472">Membrane</keyword>
<keyword evidence="1" id="KW-0812">Transmembrane</keyword>
<organism evidence="2">
    <name type="scientific">Rhizophora mucronata</name>
    <name type="common">Asiatic mangrove</name>
    <dbReference type="NCBI Taxonomy" id="61149"/>
    <lineage>
        <taxon>Eukaryota</taxon>
        <taxon>Viridiplantae</taxon>
        <taxon>Streptophyta</taxon>
        <taxon>Embryophyta</taxon>
        <taxon>Tracheophyta</taxon>
        <taxon>Spermatophyta</taxon>
        <taxon>Magnoliopsida</taxon>
        <taxon>eudicotyledons</taxon>
        <taxon>Gunneridae</taxon>
        <taxon>Pentapetalae</taxon>
        <taxon>rosids</taxon>
        <taxon>fabids</taxon>
        <taxon>Malpighiales</taxon>
        <taxon>Rhizophoraceae</taxon>
        <taxon>Rhizophora</taxon>
    </lineage>
</organism>
<protein>
    <submittedName>
        <fullName evidence="2">Uncharacterized protein</fullName>
    </submittedName>
</protein>
<reference evidence="2" key="1">
    <citation type="submission" date="2018-02" db="EMBL/GenBank/DDBJ databases">
        <title>Rhizophora mucronata_Transcriptome.</title>
        <authorList>
            <person name="Meera S.P."/>
            <person name="Sreeshan A."/>
            <person name="Augustine A."/>
        </authorList>
    </citation>
    <scope>NUCLEOTIDE SEQUENCE</scope>
    <source>
        <tissue evidence="2">Leaf</tissue>
    </source>
</reference>
<proteinExistence type="predicted"/>
<dbReference type="AlphaFoldDB" id="A0A2P2LF27"/>